<feature type="compositionally biased region" description="Acidic residues" evidence="1">
    <location>
        <begin position="59"/>
        <end position="69"/>
    </location>
</feature>
<feature type="region of interest" description="Disordered" evidence="1">
    <location>
        <begin position="1"/>
        <end position="84"/>
    </location>
</feature>
<dbReference type="InParanoid" id="A0A162ZLA5"/>
<protein>
    <submittedName>
        <fullName evidence="2">Uncharacterized protein</fullName>
    </submittedName>
</protein>
<evidence type="ECO:0000313" key="2">
    <source>
        <dbReference type="EMBL" id="OAD67581.1"/>
    </source>
</evidence>
<feature type="compositionally biased region" description="Acidic residues" evidence="1">
    <location>
        <begin position="35"/>
        <end position="47"/>
    </location>
</feature>
<evidence type="ECO:0000313" key="3">
    <source>
        <dbReference type="Proteomes" id="UP000077315"/>
    </source>
</evidence>
<reference evidence="3" key="1">
    <citation type="submission" date="2015-06" db="EMBL/GenBank/DDBJ databases">
        <title>Expansion of signal transduction pathways in fungi by whole-genome duplication.</title>
        <authorList>
            <consortium name="DOE Joint Genome Institute"/>
            <person name="Corrochano L.M."/>
            <person name="Kuo A."/>
            <person name="Marcet-Houben M."/>
            <person name="Polaino S."/>
            <person name="Salamov A."/>
            <person name="Villalobos J.M."/>
            <person name="Alvarez M.I."/>
            <person name="Avalos J."/>
            <person name="Benito E.P."/>
            <person name="Benoit I."/>
            <person name="Burger G."/>
            <person name="Camino L.P."/>
            <person name="Canovas D."/>
            <person name="Cerda-Olmedo E."/>
            <person name="Cheng J.-F."/>
            <person name="Dominguez A."/>
            <person name="Elias M."/>
            <person name="Eslava A.P."/>
            <person name="Glaser F."/>
            <person name="Grimwood J."/>
            <person name="Gutierrez G."/>
            <person name="Heitman J."/>
            <person name="Henrissat B."/>
            <person name="Iturriaga E.A."/>
            <person name="Lang B.F."/>
            <person name="Lavin J.L."/>
            <person name="Lee S."/>
            <person name="Li W."/>
            <person name="Lindquist E."/>
            <person name="Lopez-Garcia S."/>
            <person name="Luque E.M."/>
            <person name="Marcos A.T."/>
            <person name="Martin J."/>
            <person name="McCluskey K."/>
            <person name="Medina H.R."/>
            <person name="Miralles-Duran A."/>
            <person name="Miyazaki A."/>
            <person name="Munoz-Torres E."/>
            <person name="Oguiza J.A."/>
            <person name="Ohm R."/>
            <person name="Olmedo M."/>
            <person name="Orejas M."/>
            <person name="Ortiz-Castellanos L."/>
            <person name="Pisabarro A.G."/>
            <person name="Rodriguez-Romero J."/>
            <person name="Ruiz-Herrera J."/>
            <person name="Ruiz-Vazquez R."/>
            <person name="Sanz C."/>
            <person name="Schackwitz W."/>
            <person name="Schmutz J."/>
            <person name="Shahriari M."/>
            <person name="Shelest E."/>
            <person name="Silva-Franco F."/>
            <person name="Soanes D."/>
            <person name="Syed K."/>
            <person name="Tagua V.G."/>
            <person name="Talbot N.J."/>
            <person name="Thon M."/>
            <person name="De vries R.P."/>
            <person name="Wiebenga A."/>
            <person name="Yadav J.S."/>
            <person name="Braun E.L."/>
            <person name="Baker S."/>
            <person name="Garre V."/>
            <person name="Horwitz B."/>
            <person name="Torres-Martinez S."/>
            <person name="Idnurm A."/>
            <person name="Herrera-Estrella A."/>
            <person name="Gabaldon T."/>
            <person name="Grigoriev I.V."/>
        </authorList>
    </citation>
    <scope>NUCLEOTIDE SEQUENCE [LARGE SCALE GENOMIC DNA]</scope>
    <source>
        <strain evidence="3">NRRL 1555(-)</strain>
    </source>
</reference>
<feature type="compositionally biased region" description="Low complexity" evidence="1">
    <location>
        <begin position="48"/>
        <end position="58"/>
    </location>
</feature>
<dbReference type="RefSeq" id="XP_018285621.1">
    <property type="nucleotide sequence ID" value="XM_018434180.1"/>
</dbReference>
<proteinExistence type="predicted"/>
<name>A0A162ZLA5_PHYB8</name>
<organism evidence="2 3">
    <name type="scientific">Phycomyces blakesleeanus (strain ATCC 8743b / DSM 1359 / FGSC 10004 / NBRC 33097 / NRRL 1555)</name>
    <dbReference type="NCBI Taxonomy" id="763407"/>
    <lineage>
        <taxon>Eukaryota</taxon>
        <taxon>Fungi</taxon>
        <taxon>Fungi incertae sedis</taxon>
        <taxon>Mucoromycota</taxon>
        <taxon>Mucoromycotina</taxon>
        <taxon>Mucoromycetes</taxon>
        <taxon>Mucorales</taxon>
        <taxon>Phycomycetaceae</taxon>
        <taxon>Phycomyces</taxon>
    </lineage>
</organism>
<dbReference type="VEuPathDB" id="FungiDB:PHYBLDRAFT_160428"/>
<evidence type="ECO:0000256" key="1">
    <source>
        <dbReference type="SAM" id="MobiDB-lite"/>
    </source>
</evidence>
<dbReference type="Proteomes" id="UP000077315">
    <property type="component" value="Unassembled WGS sequence"/>
</dbReference>
<sequence>MLAEVPKIPDLLVPGLPDVAENPVAGPDAGAGADADTDADADADADAEAGANANANADADSDADADANTDDAAVVVDDDVEGEE</sequence>
<gene>
    <name evidence="2" type="ORF">PHYBLDRAFT_160428</name>
</gene>
<keyword evidence="3" id="KW-1185">Reference proteome</keyword>
<dbReference type="EMBL" id="KV440999">
    <property type="protein sequence ID" value="OAD67581.1"/>
    <property type="molecule type" value="Genomic_DNA"/>
</dbReference>
<dbReference type="GeneID" id="28995086"/>
<accession>A0A162ZLA5</accession>
<dbReference type="AlphaFoldDB" id="A0A162ZLA5"/>